<protein>
    <submittedName>
        <fullName evidence="1">Uncharacterized protein</fullName>
    </submittedName>
</protein>
<proteinExistence type="predicted"/>
<sequence length="668" mass="73867">MAGLYTFRYCSLGSARPFSPDRCVHSSSSDRSIPLTGLCSVLLAHSARLPTARRALLAPSDRIVVLIRLGSLGSVLLEWLCSLILLGSVRTSQYFSLYSARYGSVSTARWALLALSARIGPYRSVPSRFALLGTARPFSPDRWASYGTARSFGSDRSIPLGTWVWLGQYCSPHPFSSDRWAPYRSVLLAGCALLCSLVQLGSVHTAWYCSLVVLGKCIHFNAIWWGIGRDDSPAVGCWCPSLVKPAPFRGIIALSQFSTVSLEVNCYGWRSGSAIHSQQTVGITVQRTGRYITNMMVRCPVCKISHPILLRFANGKVRQQGAVESVRVKANTQRNGAAVAKIGRLQMSAAHLSLPFLHRFANGKVRRQGAVEPALVTEDHPQNGAAVAKIERLQLSAAHLSSPFLHRFANGKLRQQGAVESVRVETNRLQNGAAVARIGGQQLSAAHLSSAFLHRFANGKVRRRGTFDPVRVKANRLRNGAAVAKIGGLQFNTDHLSSPFLLRFANGQLRRGASVMRSPSHPWLARNGAVLVEYSAQLYLAMYSARRVLARFYSSSTVDWHRLLCTVLDEFSFVSLRHALSEPHMAFAKRWRIERDTCPVVYSVVYSMIQRLTCESRLHAKGLRIGLVLQLKGHANVTQRAQNHNIWYSIHQDIRLAMSTPPNYEIVT</sequence>
<evidence type="ECO:0000313" key="1">
    <source>
        <dbReference type="EMBL" id="TFK16437.1"/>
    </source>
</evidence>
<organism evidence="1 2">
    <name type="scientific">Coprinopsis marcescibilis</name>
    <name type="common">Agaric fungus</name>
    <name type="synonym">Psathyrella marcescibilis</name>
    <dbReference type="NCBI Taxonomy" id="230819"/>
    <lineage>
        <taxon>Eukaryota</taxon>
        <taxon>Fungi</taxon>
        <taxon>Dikarya</taxon>
        <taxon>Basidiomycota</taxon>
        <taxon>Agaricomycotina</taxon>
        <taxon>Agaricomycetes</taxon>
        <taxon>Agaricomycetidae</taxon>
        <taxon>Agaricales</taxon>
        <taxon>Agaricineae</taxon>
        <taxon>Psathyrellaceae</taxon>
        <taxon>Coprinopsis</taxon>
    </lineage>
</organism>
<dbReference type="Proteomes" id="UP000307440">
    <property type="component" value="Unassembled WGS sequence"/>
</dbReference>
<accession>A0A5C3K9D1</accession>
<gene>
    <name evidence="1" type="ORF">FA15DRAFT_662156</name>
</gene>
<reference evidence="1 2" key="1">
    <citation type="journal article" date="2019" name="Nat. Ecol. Evol.">
        <title>Megaphylogeny resolves global patterns of mushroom evolution.</title>
        <authorList>
            <person name="Varga T."/>
            <person name="Krizsan K."/>
            <person name="Foldi C."/>
            <person name="Dima B."/>
            <person name="Sanchez-Garcia M."/>
            <person name="Sanchez-Ramirez S."/>
            <person name="Szollosi G.J."/>
            <person name="Szarkandi J.G."/>
            <person name="Papp V."/>
            <person name="Albert L."/>
            <person name="Andreopoulos W."/>
            <person name="Angelini C."/>
            <person name="Antonin V."/>
            <person name="Barry K.W."/>
            <person name="Bougher N.L."/>
            <person name="Buchanan P."/>
            <person name="Buyck B."/>
            <person name="Bense V."/>
            <person name="Catcheside P."/>
            <person name="Chovatia M."/>
            <person name="Cooper J."/>
            <person name="Damon W."/>
            <person name="Desjardin D."/>
            <person name="Finy P."/>
            <person name="Geml J."/>
            <person name="Haridas S."/>
            <person name="Hughes K."/>
            <person name="Justo A."/>
            <person name="Karasinski D."/>
            <person name="Kautmanova I."/>
            <person name="Kiss B."/>
            <person name="Kocsube S."/>
            <person name="Kotiranta H."/>
            <person name="LaButti K.M."/>
            <person name="Lechner B.E."/>
            <person name="Liimatainen K."/>
            <person name="Lipzen A."/>
            <person name="Lukacs Z."/>
            <person name="Mihaltcheva S."/>
            <person name="Morgado L.N."/>
            <person name="Niskanen T."/>
            <person name="Noordeloos M.E."/>
            <person name="Ohm R.A."/>
            <person name="Ortiz-Santana B."/>
            <person name="Ovrebo C."/>
            <person name="Racz N."/>
            <person name="Riley R."/>
            <person name="Savchenko A."/>
            <person name="Shiryaev A."/>
            <person name="Soop K."/>
            <person name="Spirin V."/>
            <person name="Szebenyi C."/>
            <person name="Tomsovsky M."/>
            <person name="Tulloss R.E."/>
            <person name="Uehling J."/>
            <person name="Grigoriev I.V."/>
            <person name="Vagvolgyi C."/>
            <person name="Papp T."/>
            <person name="Martin F.M."/>
            <person name="Miettinen O."/>
            <person name="Hibbett D.S."/>
            <person name="Nagy L.G."/>
        </authorList>
    </citation>
    <scope>NUCLEOTIDE SEQUENCE [LARGE SCALE GENOMIC DNA]</scope>
    <source>
        <strain evidence="1 2">CBS 121175</strain>
    </source>
</reference>
<keyword evidence="2" id="KW-1185">Reference proteome</keyword>
<evidence type="ECO:0000313" key="2">
    <source>
        <dbReference type="Proteomes" id="UP000307440"/>
    </source>
</evidence>
<dbReference type="EMBL" id="ML210811">
    <property type="protein sequence ID" value="TFK16437.1"/>
    <property type="molecule type" value="Genomic_DNA"/>
</dbReference>
<name>A0A5C3K9D1_COPMA</name>
<dbReference type="AlphaFoldDB" id="A0A5C3K9D1"/>